<accession>A0A139A4C0</accession>
<evidence type="ECO:0000313" key="3">
    <source>
        <dbReference type="Proteomes" id="UP000070544"/>
    </source>
</evidence>
<evidence type="ECO:0000256" key="1">
    <source>
        <dbReference type="SAM" id="MobiDB-lite"/>
    </source>
</evidence>
<feature type="region of interest" description="Disordered" evidence="1">
    <location>
        <begin position="63"/>
        <end position="96"/>
    </location>
</feature>
<proteinExistence type="predicted"/>
<dbReference type="Proteomes" id="UP000070544">
    <property type="component" value="Unassembled WGS sequence"/>
</dbReference>
<sequence>MSKLVAYIAQPHNPALRDRLNGPNKSPGQIKVLLQIRYSLSTPNRIIVTMPARDPARKMRGLHFKSGEYGSSGAPGVSEGCDIGQPPPLTSPYLNRKHPKQLPLFEFSAIKSPPPPIISGPPKGEPPALGTGETSKSRVGEIPGSVVSYECVRAAPMLAARSGVQGGG</sequence>
<feature type="region of interest" description="Disordered" evidence="1">
    <location>
        <begin position="113"/>
        <end position="140"/>
    </location>
</feature>
<keyword evidence="3" id="KW-1185">Reference proteome</keyword>
<name>A0A139A4C0_GONPJ</name>
<organism evidence="2 3">
    <name type="scientific">Gonapodya prolifera (strain JEL478)</name>
    <name type="common">Monoblepharis prolifera</name>
    <dbReference type="NCBI Taxonomy" id="1344416"/>
    <lineage>
        <taxon>Eukaryota</taxon>
        <taxon>Fungi</taxon>
        <taxon>Fungi incertae sedis</taxon>
        <taxon>Chytridiomycota</taxon>
        <taxon>Chytridiomycota incertae sedis</taxon>
        <taxon>Monoblepharidomycetes</taxon>
        <taxon>Monoblepharidales</taxon>
        <taxon>Gonapodyaceae</taxon>
        <taxon>Gonapodya</taxon>
    </lineage>
</organism>
<gene>
    <name evidence="2" type="ORF">M427DRAFT_47392</name>
</gene>
<dbReference type="AlphaFoldDB" id="A0A139A4C0"/>
<protein>
    <submittedName>
        <fullName evidence="2">Uncharacterized protein</fullName>
    </submittedName>
</protein>
<reference evidence="2 3" key="1">
    <citation type="journal article" date="2015" name="Genome Biol. Evol.">
        <title>Phylogenomic analyses indicate that early fungi evolved digesting cell walls of algal ancestors of land plants.</title>
        <authorList>
            <person name="Chang Y."/>
            <person name="Wang S."/>
            <person name="Sekimoto S."/>
            <person name="Aerts A.L."/>
            <person name="Choi C."/>
            <person name="Clum A."/>
            <person name="LaButti K.M."/>
            <person name="Lindquist E.A."/>
            <person name="Yee Ngan C."/>
            <person name="Ohm R.A."/>
            <person name="Salamov A.A."/>
            <person name="Grigoriev I.V."/>
            <person name="Spatafora J.W."/>
            <person name="Berbee M.L."/>
        </authorList>
    </citation>
    <scope>NUCLEOTIDE SEQUENCE [LARGE SCALE GENOMIC DNA]</scope>
    <source>
        <strain evidence="2 3">JEL478</strain>
    </source>
</reference>
<evidence type="ECO:0000313" key="2">
    <source>
        <dbReference type="EMBL" id="KXS11203.1"/>
    </source>
</evidence>
<dbReference type="EMBL" id="KQ965806">
    <property type="protein sequence ID" value="KXS11203.1"/>
    <property type="molecule type" value="Genomic_DNA"/>
</dbReference>
<feature type="compositionally biased region" description="Pro residues" evidence="1">
    <location>
        <begin position="113"/>
        <end position="125"/>
    </location>
</feature>